<dbReference type="InterPro" id="IPR011576">
    <property type="entry name" value="Pyridox_Oxase_N"/>
</dbReference>
<keyword evidence="4" id="KW-1185">Reference proteome</keyword>
<dbReference type="Pfam" id="PF01243">
    <property type="entry name" value="PNPOx_N"/>
    <property type="match status" value="1"/>
</dbReference>
<accession>A0ABW6WW05</accession>
<sequence length="140" mass="15697">MAEIPDSLRELLATGPLATVVTLDPDGTPHANLGWAGFDGDEIVMATFFYLQQRKLQNVRRDPRVTLVVQAKEHTGQGLWPYAVLQCRVDRITEGGALEVMDRLAEYYIGPGQQYPMRDVPDGVVWHMTIDRVYGQGPWA</sequence>
<comment type="caution">
    <text evidence="3">The sequence shown here is derived from an EMBL/GenBank/DDBJ whole genome shotgun (WGS) entry which is preliminary data.</text>
</comment>
<proteinExistence type="predicted"/>
<dbReference type="NCBIfam" id="TIGR03618">
    <property type="entry name" value="Rv1155_F420"/>
    <property type="match status" value="1"/>
</dbReference>
<evidence type="ECO:0000313" key="4">
    <source>
        <dbReference type="Proteomes" id="UP001602245"/>
    </source>
</evidence>
<dbReference type="InterPro" id="IPR052019">
    <property type="entry name" value="F420H2_bilvrd_red/Heme_oxyg"/>
</dbReference>
<evidence type="ECO:0000313" key="3">
    <source>
        <dbReference type="EMBL" id="MFF5297198.1"/>
    </source>
</evidence>
<dbReference type="EMBL" id="JBIAZU010000010">
    <property type="protein sequence ID" value="MFF5297198.1"/>
    <property type="molecule type" value="Genomic_DNA"/>
</dbReference>
<evidence type="ECO:0000256" key="1">
    <source>
        <dbReference type="ARBA" id="ARBA00023002"/>
    </source>
</evidence>
<organism evidence="3 4">
    <name type="scientific">Paractinoplanes globisporus</name>
    <dbReference type="NCBI Taxonomy" id="113565"/>
    <lineage>
        <taxon>Bacteria</taxon>
        <taxon>Bacillati</taxon>
        <taxon>Actinomycetota</taxon>
        <taxon>Actinomycetes</taxon>
        <taxon>Micromonosporales</taxon>
        <taxon>Micromonosporaceae</taxon>
        <taxon>Paractinoplanes</taxon>
    </lineage>
</organism>
<dbReference type="SUPFAM" id="SSF50475">
    <property type="entry name" value="FMN-binding split barrel"/>
    <property type="match status" value="1"/>
</dbReference>
<dbReference type="RefSeq" id="WP_020514096.1">
    <property type="nucleotide sequence ID" value="NZ_JBIAZU010000010.1"/>
</dbReference>
<dbReference type="PANTHER" id="PTHR35176">
    <property type="entry name" value="HEME OXYGENASE HI_0854-RELATED"/>
    <property type="match status" value="1"/>
</dbReference>
<dbReference type="Gene3D" id="2.30.110.10">
    <property type="entry name" value="Electron Transport, Fmn-binding Protein, Chain A"/>
    <property type="match status" value="1"/>
</dbReference>
<name>A0ABW6WW05_9ACTN</name>
<dbReference type="Proteomes" id="UP001602245">
    <property type="component" value="Unassembled WGS sequence"/>
</dbReference>
<gene>
    <name evidence="3" type="ORF">ACFY35_47865</name>
</gene>
<dbReference type="PANTHER" id="PTHR35176:SF6">
    <property type="entry name" value="HEME OXYGENASE HI_0854-RELATED"/>
    <property type="match status" value="1"/>
</dbReference>
<protein>
    <submittedName>
        <fullName evidence="3">TIGR03618 family F420-dependent PPOX class oxidoreductase</fullName>
    </submittedName>
</protein>
<reference evidence="3 4" key="1">
    <citation type="submission" date="2024-10" db="EMBL/GenBank/DDBJ databases">
        <title>The Natural Products Discovery Center: Release of the First 8490 Sequenced Strains for Exploring Actinobacteria Biosynthetic Diversity.</title>
        <authorList>
            <person name="Kalkreuter E."/>
            <person name="Kautsar S.A."/>
            <person name="Yang D."/>
            <person name="Bader C.D."/>
            <person name="Teijaro C.N."/>
            <person name="Fluegel L."/>
            <person name="Davis C.M."/>
            <person name="Simpson J.R."/>
            <person name="Lauterbach L."/>
            <person name="Steele A.D."/>
            <person name="Gui C."/>
            <person name="Meng S."/>
            <person name="Li G."/>
            <person name="Viehrig K."/>
            <person name="Ye F."/>
            <person name="Su P."/>
            <person name="Kiefer A.F."/>
            <person name="Nichols A."/>
            <person name="Cepeda A.J."/>
            <person name="Yan W."/>
            <person name="Fan B."/>
            <person name="Jiang Y."/>
            <person name="Adhikari A."/>
            <person name="Zheng C.-J."/>
            <person name="Schuster L."/>
            <person name="Cowan T.M."/>
            <person name="Smanski M.J."/>
            <person name="Chevrette M.G."/>
            <person name="De Carvalho L.P.S."/>
            <person name="Shen B."/>
        </authorList>
    </citation>
    <scope>NUCLEOTIDE SEQUENCE [LARGE SCALE GENOMIC DNA]</scope>
    <source>
        <strain evidence="3 4">NPDC000087</strain>
    </source>
</reference>
<dbReference type="InterPro" id="IPR019920">
    <property type="entry name" value="F420-binding_dom_put"/>
</dbReference>
<keyword evidence="1" id="KW-0560">Oxidoreductase</keyword>
<feature type="domain" description="Pyridoxamine 5'-phosphate oxidase N-terminal" evidence="2">
    <location>
        <begin position="5"/>
        <end position="135"/>
    </location>
</feature>
<evidence type="ECO:0000259" key="2">
    <source>
        <dbReference type="Pfam" id="PF01243"/>
    </source>
</evidence>
<dbReference type="InterPro" id="IPR012349">
    <property type="entry name" value="Split_barrel_FMN-bd"/>
</dbReference>